<evidence type="ECO:0000256" key="2">
    <source>
        <dbReference type="ARBA" id="ARBA00022679"/>
    </source>
</evidence>
<evidence type="ECO:0000256" key="1">
    <source>
        <dbReference type="ARBA" id="ARBA00010688"/>
    </source>
</evidence>
<dbReference type="Gene3D" id="3.40.1190.20">
    <property type="match status" value="1"/>
</dbReference>
<keyword evidence="2 4" id="KW-0808">Transferase</keyword>
<feature type="domain" description="Carbohydrate kinase PfkB" evidence="5">
    <location>
        <begin position="6"/>
        <end position="292"/>
    </location>
</feature>
<comment type="similarity">
    <text evidence="1 4">Belongs to the carbohydrate kinase PfkB family.</text>
</comment>
<evidence type="ECO:0000259" key="5">
    <source>
        <dbReference type="Pfam" id="PF00294"/>
    </source>
</evidence>
<dbReference type="Proteomes" id="UP000320766">
    <property type="component" value="Unassembled WGS sequence"/>
</dbReference>
<name>A0A520KX96_9EURY</name>
<dbReference type="PRINTS" id="PR00990">
    <property type="entry name" value="RIBOKINASE"/>
</dbReference>
<keyword evidence="3 4" id="KW-0418">Kinase</keyword>
<evidence type="ECO:0000313" key="7">
    <source>
        <dbReference type="Proteomes" id="UP000320766"/>
    </source>
</evidence>
<dbReference type="EMBL" id="RXIL01000057">
    <property type="protein sequence ID" value="RZN70375.1"/>
    <property type="molecule type" value="Genomic_DNA"/>
</dbReference>
<dbReference type="CDD" id="cd01942">
    <property type="entry name" value="ribokinase_group_A"/>
    <property type="match status" value="1"/>
</dbReference>
<dbReference type="InterPro" id="IPR029056">
    <property type="entry name" value="Ribokinase-like"/>
</dbReference>
<dbReference type="SUPFAM" id="SSF53613">
    <property type="entry name" value="Ribokinase-like"/>
    <property type="match status" value="1"/>
</dbReference>
<dbReference type="InterPro" id="IPR011611">
    <property type="entry name" value="PfkB_dom"/>
</dbReference>
<evidence type="ECO:0000256" key="4">
    <source>
        <dbReference type="RuleBase" id="RU003704"/>
    </source>
</evidence>
<dbReference type="GO" id="GO:0016301">
    <property type="term" value="F:kinase activity"/>
    <property type="evidence" value="ECO:0007669"/>
    <property type="project" value="UniProtKB-KW"/>
</dbReference>
<comment type="caution">
    <text evidence="6">The sequence shown here is derived from an EMBL/GenBank/DDBJ whole genome shotgun (WGS) entry which is preliminary data.</text>
</comment>
<accession>A0A520KX96</accession>
<proteinExistence type="inferred from homology"/>
<dbReference type="AlphaFoldDB" id="A0A520KX96"/>
<dbReference type="PANTHER" id="PTHR10584:SF166">
    <property type="entry name" value="RIBOKINASE"/>
    <property type="match status" value="1"/>
</dbReference>
<dbReference type="PROSITE" id="PS00584">
    <property type="entry name" value="PFKB_KINASES_2"/>
    <property type="match status" value="1"/>
</dbReference>
<reference evidence="6 7" key="1">
    <citation type="journal article" date="2019" name="Nat. Microbiol.">
        <title>Wide diversity of methane and short-chain alkane metabolisms in uncultured archaea.</title>
        <authorList>
            <person name="Borrel G."/>
            <person name="Adam P.S."/>
            <person name="McKay L.J."/>
            <person name="Chen L.X."/>
            <person name="Sierra-Garcia I.N."/>
            <person name="Sieber C.M."/>
            <person name="Letourneur Q."/>
            <person name="Ghozlane A."/>
            <person name="Andersen G.L."/>
            <person name="Li W.J."/>
            <person name="Hallam S.J."/>
            <person name="Muyzer G."/>
            <person name="de Oliveira V.M."/>
            <person name="Inskeep W.P."/>
            <person name="Banfield J.F."/>
            <person name="Gribaldo S."/>
        </authorList>
    </citation>
    <scope>NUCLEOTIDE SEQUENCE [LARGE SCALE GENOMIC DNA]</scope>
    <source>
        <strain evidence="6">NM1b</strain>
    </source>
</reference>
<evidence type="ECO:0000256" key="3">
    <source>
        <dbReference type="ARBA" id="ARBA00022777"/>
    </source>
</evidence>
<protein>
    <submittedName>
        <fullName evidence="6">Carbohydrate kinase family protein</fullName>
    </submittedName>
</protein>
<evidence type="ECO:0000313" key="6">
    <source>
        <dbReference type="EMBL" id="RZN70375.1"/>
    </source>
</evidence>
<gene>
    <name evidence="6" type="ORF">EF807_03420</name>
</gene>
<dbReference type="InterPro" id="IPR002139">
    <property type="entry name" value="Ribo/fructo_kinase"/>
</dbReference>
<dbReference type="InterPro" id="IPR002173">
    <property type="entry name" value="Carboh/pur_kinase_PfkB_CS"/>
</dbReference>
<organism evidence="6 7">
    <name type="scientific">Candidatus Methanolliviera hydrocarbonicum</name>
    <dbReference type="NCBI Taxonomy" id="2491085"/>
    <lineage>
        <taxon>Archaea</taxon>
        <taxon>Methanobacteriati</taxon>
        <taxon>Methanobacteriota</taxon>
        <taxon>Candidatus Methanoliparia</taxon>
        <taxon>Candidatus Methanoliparales</taxon>
        <taxon>Candidatus Methanollivieraceae</taxon>
        <taxon>Candidatus Methanolliviera</taxon>
    </lineage>
</organism>
<dbReference type="PANTHER" id="PTHR10584">
    <property type="entry name" value="SUGAR KINASE"/>
    <property type="match status" value="1"/>
</dbReference>
<sequence>MDVIGFGALNLDRICFVDKIPKAEEESFLLDLKEYPGGSAANTIVGLSRLNAKTGYLGKIAEDHAGKVILEDLRKEDVDTYGVKIAEGRSGTAEVFVDKEGMRSIIVDPGVNDYIMMEDVDLNYVERFKILHLTSFVCKTSKKSFETQKKLLREISNPKISFDPGFLYAEKGLEEMEDILKNTDILLLNEKESKVLTKEKDFDDACNILADYVNILVVKRGKKGCFVKEGEKEFFSKPFETHVIDTTGAGDAFNAGFLFGILHKKDIEESAKIGNKVASLSIERGGAREGLPFDVNL</sequence>
<dbReference type="GO" id="GO:0006796">
    <property type="term" value="P:phosphate-containing compound metabolic process"/>
    <property type="evidence" value="ECO:0007669"/>
    <property type="project" value="UniProtKB-ARBA"/>
</dbReference>
<dbReference type="Pfam" id="PF00294">
    <property type="entry name" value="PfkB"/>
    <property type="match status" value="1"/>
</dbReference>